<dbReference type="InterPro" id="IPR052340">
    <property type="entry name" value="RNase_Y/CdgJ"/>
</dbReference>
<evidence type="ECO:0000259" key="2">
    <source>
        <dbReference type="PROSITE" id="PS51833"/>
    </source>
</evidence>
<dbReference type="OrthoDB" id="9804751at2"/>
<proteinExistence type="predicted"/>
<dbReference type="PIRSF" id="PIRSF003180">
    <property type="entry name" value="DiGMPpdiest_YuxH"/>
    <property type="match status" value="1"/>
</dbReference>
<dbReference type="Gene3D" id="3.20.20.450">
    <property type="entry name" value="EAL domain"/>
    <property type="match status" value="1"/>
</dbReference>
<dbReference type="RefSeq" id="WP_133593251.1">
    <property type="nucleotide sequence ID" value="NZ_CP037953.1"/>
</dbReference>
<dbReference type="PANTHER" id="PTHR33525">
    <property type="match status" value="1"/>
</dbReference>
<dbReference type="InterPro" id="IPR014408">
    <property type="entry name" value="dGMP_Pdiesterase_EAL/HD-GYP"/>
</dbReference>
<dbReference type="PROSITE" id="PS50883">
    <property type="entry name" value="EAL"/>
    <property type="match status" value="1"/>
</dbReference>
<dbReference type="Gene3D" id="1.10.3210.10">
    <property type="entry name" value="Hypothetical protein af1432"/>
    <property type="match status" value="1"/>
</dbReference>
<dbReference type="Pfam" id="PF08668">
    <property type="entry name" value="HDOD"/>
    <property type="match status" value="1"/>
</dbReference>
<evidence type="ECO:0000313" key="4">
    <source>
        <dbReference type="Proteomes" id="UP000295375"/>
    </source>
</evidence>
<dbReference type="SMART" id="SM00052">
    <property type="entry name" value="EAL"/>
    <property type="match status" value="1"/>
</dbReference>
<dbReference type="PROSITE" id="PS51833">
    <property type="entry name" value="HDOD"/>
    <property type="match status" value="1"/>
</dbReference>
<dbReference type="Pfam" id="PF00563">
    <property type="entry name" value="EAL"/>
    <property type="match status" value="1"/>
</dbReference>
<accession>A0A4R6UC32</accession>
<dbReference type="InterPro" id="IPR013976">
    <property type="entry name" value="HDOD"/>
</dbReference>
<dbReference type="EMBL" id="SNYM01000025">
    <property type="protein sequence ID" value="TDQ44191.1"/>
    <property type="molecule type" value="Genomic_DNA"/>
</dbReference>
<feature type="domain" description="HDOD" evidence="2">
    <location>
        <begin position="202"/>
        <end position="387"/>
    </location>
</feature>
<feature type="domain" description="EAL" evidence="1">
    <location>
        <begin position="1"/>
        <end position="208"/>
    </location>
</feature>
<evidence type="ECO:0000259" key="1">
    <source>
        <dbReference type="PROSITE" id="PS50883"/>
    </source>
</evidence>
<dbReference type="SUPFAM" id="SSF141868">
    <property type="entry name" value="EAL domain-like"/>
    <property type="match status" value="1"/>
</dbReference>
<protein>
    <submittedName>
        <fullName evidence="3">EAL and modified HD-GYP domain-containing signal transduction protein</fullName>
    </submittedName>
</protein>
<dbReference type="InterPro" id="IPR001633">
    <property type="entry name" value="EAL_dom"/>
</dbReference>
<comment type="caution">
    <text evidence="3">The sequence shown here is derived from an EMBL/GenBank/DDBJ whole genome shotgun (WGS) entry which is preliminary data.</text>
</comment>
<organism evidence="3 4">
    <name type="scientific">Permianibacter aggregans</name>
    <dbReference type="NCBI Taxonomy" id="1510150"/>
    <lineage>
        <taxon>Bacteria</taxon>
        <taxon>Pseudomonadati</taxon>
        <taxon>Pseudomonadota</taxon>
        <taxon>Gammaproteobacteria</taxon>
        <taxon>Pseudomonadales</taxon>
        <taxon>Pseudomonadaceae</taxon>
        <taxon>Permianibacter</taxon>
    </lineage>
</organism>
<dbReference type="PANTHER" id="PTHR33525:SF4">
    <property type="entry name" value="CYCLIC DI-GMP PHOSPHODIESTERASE CDGJ"/>
    <property type="match status" value="1"/>
</dbReference>
<sequence length="405" mass="46422">MTAVAVSVLLARQPIFDNNLQVFGYELLYRGEHPFTLDSVGGDSATSQVVMNALCGMNPDEVAGTPIFINLTEAMLVGEQTPPLPVETTVFEILETTRASELVFKQIRHLKEQGFRIALDDFVWRDDWQEILPLADFIKIDLFQYDRDQLRELVAKLKTYPAALIAEKVETREELEFCRELGCQYFQGFFLEKPQPVVGKKLRPQMQLIMDVYASLQREDITAKELADQIGRDPQLTFQLLRIINSAAFSLQRRIQNLREAIMLLGMQKLRTWMMIIALANERDKPTELLHGLLIRARLAELVAQQQMPTKADAAFLLGMFSGLDALLDIPMNELVKRLPLHEEMIQALLEHQGPLGQLLHQVIAFEHAEWHEFQPGKLAPEIWQQCYYDALKWARSIAVPLREK</sequence>
<dbReference type="InterPro" id="IPR035919">
    <property type="entry name" value="EAL_sf"/>
</dbReference>
<dbReference type="AlphaFoldDB" id="A0A4R6UC32"/>
<dbReference type="Proteomes" id="UP000295375">
    <property type="component" value="Unassembled WGS sequence"/>
</dbReference>
<evidence type="ECO:0000313" key="3">
    <source>
        <dbReference type="EMBL" id="TDQ44191.1"/>
    </source>
</evidence>
<name>A0A4R6UC32_9GAMM</name>
<dbReference type="SUPFAM" id="SSF109604">
    <property type="entry name" value="HD-domain/PDEase-like"/>
    <property type="match status" value="1"/>
</dbReference>
<keyword evidence="4" id="KW-1185">Reference proteome</keyword>
<reference evidence="3 4" key="1">
    <citation type="submission" date="2019-03" db="EMBL/GenBank/DDBJ databases">
        <title>Genomic Encyclopedia of Type Strains, Phase IV (KMG-IV): sequencing the most valuable type-strain genomes for metagenomic binning, comparative biology and taxonomic classification.</title>
        <authorList>
            <person name="Goeker M."/>
        </authorList>
    </citation>
    <scope>NUCLEOTIDE SEQUENCE [LARGE SCALE GENOMIC DNA]</scope>
    <source>
        <strain evidence="3 4">DSM 103792</strain>
    </source>
</reference>
<gene>
    <name evidence="3" type="ORF">EV696_1252</name>
</gene>